<feature type="transmembrane region" description="Helical" evidence="8">
    <location>
        <begin position="287"/>
        <end position="306"/>
    </location>
</feature>
<feature type="transmembrane region" description="Helical" evidence="8">
    <location>
        <begin position="326"/>
        <end position="354"/>
    </location>
</feature>
<dbReference type="Proteomes" id="UP000305109">
    <property type="component" value="Unassembled WGS sequence"/>
</dbReference>
<evidence type="ECO:0000256" key="2">
    <source>
        <dbReference type="ARBA" id="ARBA00010892"/>
    </source>
</evidence>
<evidence type="ECO:0000256" key="1">
    <source>
        <dbReference type="ARBA" id="ARBA00004127"/>
    </source>
</evidence>
<feature type="transmembrane region" description="Helical" evidence="8">
    <location>
        <begin position="247"/>
        <end position="267"/>
    </location>
</feature>
<evidence type="ECO:0000256" key="7">
    <source>
        <dbReference type="ARBA" id="ARBA00023136"/>
    </source>
</evidence>
<protein>
    <recommendedName>
        <fullName evidence="8">Nickel/cobalt efflux system</fullName>
    </recommendedName>
</protein>
<proteinExistence type="inferred from homology"/>
<dbReference type="PANTHER" id="PTHR31611:SF0">
    <property type="entry name" value="HIGH-AFFINITY NICKEL TRANSPORT PROTEIN NIC1"/>
    <property type="match status" value="1"/>
</dbReference>
<evidence type="ECO:0000256" key="6">
    <source>
        <dbReference type="ARBA" id="ARBA00022989"/>
    </source>
</evidence>
<keyword evidence="10" id="KW-1185">Reference proteome</keyword>
<reference evidence="9 10" key="1">
    <citation type="submission" date="2019-04" db="EMBL/GenBank/DDBJ databases">
        <title>Rhodococcus oryzae sp. nov., a novel actinomycete isolated from rhizosphere soil of rice (Oryza sativa L.).</title>
        <authorList>
            <person name="Li C."/>
        </authorList>
    </citation>
    <scope>NUCLEOTIDE SEQUENCE [LARGE SCALE GENOMIC DNA]</scope>
    <source>
        <strain evidence="9 10">NEAU-CX67</strain>
    </source>
</reference>
<feature type="transmembrane region" description="Helical" evidence="8">
    <location>
        <begin position="219"/>
        <end position="241"/>
    </location>
</feature>
<dbReference type="RefSeq" id="WP_136909723.1">
    <property type="nucleotide sequence ID" value="NZ_SUMD01000004.1"/>
</dbReference>
<dbReference type="InterPro" id="IPR004688">
    <property type="entry name" value="Ni/Co_transpt"/>
</dbReference>
<comment type="caution">
    <text evidence="9">The sequence shown here is derived from an EMBL/GenBank/DDBJ whole genome shotgun (WGS) entry which is preliminary data.</text>
</comment>
<comment type="similarity">
    <text evidence="2 8">Belongs to the NiCoT transporter (TC 2.A.52) family.</text>
</comment>
<name>A0ABY2RLJ3_9NOCA</name>
<feature type="transmembrane region" description="Helical" evidence="8">
    <location>
        <begin position="146"/>
        <end position="170"/>
    </location>
</feature>
<sequence>MTVTSRFTRTGLIRAWRDLDRGERRSLVGMAVTVLALNVIGWGVLFVVVVPGQYMVHGSAFGVGLGVTAYTLGMRHAFDADHIAAIDNTTRKLVAENKKPMSVGFWFSLGHSTIVFVLVALLAFGVREIAASLSDDKSDLTRWTGVFGTLVSGTFLLLIGLLNLMSFIAIHRVFREMKRGAYDEARLERELDNRGALNRVLKPVVAAVRAPWHMYPVGLLFGMGFDTVTEVGLLVIAGGAAATGLPWYSILVLPILFCAGMSLFDSIDGSFMNFAYGWALARPLRKIYYNLVVTGLSVLVAMLIGAQEIISLLAAKFDVTDGLLGWIGALDLGAMGFIIVGLFIGTWLTAVLVWQYGGVQARWESGLASSPSPEKAASPE</sequence>
<feature type="transmembrane region" description="Helical" evidence="8">
    <location>
        <begin position="27"/>
        <end position="48"/>
    </location>
</feature>
<evidence type="ECO:0000313" key="9">
    <source>
        <dbReference type="EMBL" id="TJZ78550.1"/>
    </source>
</evidence>
<evidence type="ECO:0000256" key="5">
    <source>
        <dbReference type="ARBA" id="ARBA00022692"/>
    </source>
</evidence>
<feature type="transmembrane region" description="Helical" evidence="8">
    <location>
        <begin position="103"/>
        <end position="126"/>
    </location>
</feature>
<dbReference type="InterPro" id="IPR011541">
    <property type="entry name" value="Ni/Co_transpt_high_affinity"/>
</dbReference>
<keyword evidence="6 8" id="KW-1133">Transmembrane helix</keyword>
<feature type="transmembrane region" description="Helical" evidence="8">
    <location>
        <begin position="54"/>
        <end position="73"/>
    </location>
</feature>
<keyword evidence="7 8" id="KW-0472">Membrane</keyword>
<gene>
    <name evidence="9" type="ORF">FCG67_11030</name>
</gene>
<dbReference type="PANTHER" id="PTHR31611">
    <property type="entry name" value="HIGH-AFFINITY NICKEL TRANSPORT PROTEIN NIC1"/>
    <property type="match status" value="1"/>
</dbReference>
<evidence type="ECO:0000313" key="10">
    <source>
        <dbReference type="Proteomes" id="UP000305109"/>
    </source>
</evidence>
<keyword evidence="3 8" id="KW-0813">Transport</keyword>
<comment type="subcellular location">
    <subcellularLocation>
        <location evidence="8">Cell membrane</location>
        <topology evidence="8">Multi-pass membrane protein</topology>
    </subcellularLocation>
    <subcellularLocation>
        <location evidence="1">Endomembrane system</location>
        <topology evidence="1">Multi-pass membrane protein</topology>
    </subcellularLocation>
</comment>
<keyword evidence="4" id="KW-0533">Nickel</keyword>
<evidence type="ECO:0000256" key="4">
    <source>
        <dbReference type="ARBA" id="ARBA00022596"/>
    </source>
</evidence>
<accession>A0ABY2RLJ3</accession>
<dbReference type="Pfam" id="PF03824">
    <property type="entry name" value="NicO"/>
    <property type="match status" value="1"/>
</dbReference>
<dbReference type="NCBIfam" id="TIGR00802">
    <property type="entry name" value="nico"/>
    <property type="match status" value="1"/>
</dbReference>
<dbReference type="EMBL" id="SUMD01000004">
    <property type="protein sequence ID" value="TJZ78550.1"/>
    <property type="molecule type" value="Genomic_DNA"/>
</dbReference>
<evidence type="ECO:0000256" key="8">
    <source>
        <dbReference type="RuleBase" id="RU362101"/>
    </source>
</evidence>
<keyword evidence="5 8" id="KW-0812">Transmembrane</keyword>
<evidence type="ECO:0000256" key="3">
    <source>
        <dbReference type="ARBA" id="ARBA00022448"/>
    </source>
</evidence>
<organism evidence="9 10">
    <name type="scientific">Rhodococcus oryzae</name>
    <dbReference type="NCBI Taxonomy" id="2571143"/>
    <lineage>
        <taxon>Bacteria</taxon>
        <taxon>Bacillati</taxon>
        <taxon>Actinomycetota</taxon>
        <taxon>Actinomycetes</taxon>
        <taxon>Mycobacteriales</taxon>
        <taxon>Nocardiaceae</taxon>
        <taxon>Rhodococcus</taxon>
    </lineage>
</organism>